<reference evidence="3" key="1">
    <citation type="journal article" date="2019" name="Int. J. Syst. Evol. Microbiol.">
        <title>The Global Catalogue of Microorganisms (GCM) 10K type strain sequencing project: providing services to taxonomists for standard genome sequencing and annotation.</title>
        <authorList>
            <consortium name="The Broad Institute Genomics Platform"/>
            <consortium name="The Broad Institute Genome Sequencing Center for Infectious Disease"/>
            <person name="Wu L."/>
            <person name="Ma J."/>
        </authorList>
    </citation>
    <scope>NUCLEOTIDE SEQUENCE [LARGE SCALE GENOMIC DNA]</scope>
    <source>
        <strain evidence="3">JCM 11882</strain>
    </source>
</reference>
<dbReference type="InterPro" id="IPR042095">
    <property type="entry name" value="SUMF_sf"/>
</dbReference>
<dbReference type="RefSeq" id="WP_380059553.1">
    <property type="nucleotide sequence ID" value="NZ_BAABCD010000038.1"/>
</dbReference>
<dbReference type="Gene3D" id="3.90.1580.10">
    <property type="entry name" value="paralog of FGE (formylglycine-generating enzyme)"/>
    <property type="match status" value="1"/>
</dbReference>
<feature type="domain" description="Sulfatase-modifying factor enzyme-like" evidence="1">
    <location>
        <begin position="1"/>
        <end position="284"/>
    </location>
</feature>
<evidence type="ECO:0000313" key="3">
    <source>
        <dbReference type="Proteomes" id="UP001595836"/>
    </source>
</evidence>
<comment type="caution">
    <text evidence="2">The sequence shown here is derived from an EMBL/GenBank/DDBJ whole genome shotgun (WGS) entry which is preliminary data.</text>
</comment>
<dbReference type="InterPro" id="IPR005532">
    <property type="entry name" value="SUMF_dom"/>
</dbReference>
<accession>A0ABV9PNV7</accession>
<organism evidence="2 3">
    <name type="scientific">Dietzia aurantiaca</name>
    <dbReference type="NCBI Taxonomy" id="983873"/>
    <lineage>
        <taxon>Bacteria</taxon>
        <taxon>Bacillati</taxon>
        <taxon>Actinomycetota</taxon>
        <taxon>Actinomycetes</taxon>
        <taxon>Mycobacteriales</taxon>
        <taxon>Dietziaceae</taxon>
        <taxon>Dietzia</taxon>
    </lineage>
</organism>
<dbReference type="Pfam" id="PF03781">
    <property type="entry name" value="FGE-sulfatase"/>
    <property type="match status" value="1"/>
</dbReference>
<keyword evidence="3" id="KW-1185">Reference proteome</keyword>
<dbReference type="InterPro" id="IPR051043">
    <property type="entry name" value="Sulfatase_Mod_Factor_Kinase"/>
</dbReference>
<gene>
    <name evidence="2" type="ORF">ACFO7U_05135</name>
</gene>
<proteinExistence type="predicted"/>
<name>A0ABV9PNV7_9ACTN</name>
<sequence>MGDHHDEGYPDDGELPVHEVRLRSFRMDETAVTNAQFATFCKDTGYVTESEQVGVSAVFHLAVDAAPADVLHQLDTTPWWVAVRGADWRHPGGPRSSITDLQNHPVVHVSWNDASAYCQWAGARLPTEAEWEYAARGGLPAARFPWGDELTPRGRWNLNVWQGRFPAHNSLDDGYLTTAPARAFRPNAYGLHQMVGNVWEWCADRFDPGWYAVSGVDNPLGPGPGPDELSELAPGRAPGGGDWRVMRGGSYLCHDSYCYRYRVAARSSNTADSATANLGFRCVRDL</sequence>
<protein>
    <submittedName>
        <fullName evidence="2">Formylglycine-generating enzyme family protein</fullName>
    </submittedName>
</protein>
<dbReference type="Proteomes" id="UP001595836">
    <property type="component" value="Unassembled WGS sequence"/>
</dbReference>
<dbReference type="SUPFAM" id="SSF56436">
    <property type="entry name" value="C-type lectin-like"/>
    <property type="match status" value="1"/>
</dbReference>
<dbReference type="PANTHER" id="PTHR23150:SF19">
    <property type="entry name" value="FORMYLGLYCINE-GENERATING ENZYME"/>
    <property type="match status" value="1"/>
</dbReference>
<evidence type="ECO:0000259" key="1">
    <source>
        <dbReference type="Pfam" id="PF03781"/>
    </source>
</evidence>
<dbReference type="EMBL" id="JBHSHP010000014">
    <property type="protein sequence ID" value="MFC4754164.1"/>
    <property type="molecule type" value="Genomic_DNA"/>
</dbReference>
<evidence type="ECO:0000313" key="2">
    <source>
        <dbReference type="EMBL" id="MFC4754164.1"/>
    </source>
</evidence>
<dbReference type="PANTHER" id="PTHR23150">
    <property type="entry name" value="SULFATASE MODIFYING FACTOR 1, 2"/>
    <property type="match status" value="1"/>
</dbReference>
<dbReference type="InterPro" id="IPR016187">
    <property type="entry name" value="CTDL_fold"/>
</dbReference>